<dbReference type="PROSITE" id="PS51367">
    <property type="entry name" value="THAUMATIN_2"/>
    <property type="match status" value="1"/>
</dbReference>
<feature type="chain" id="PRO_5040183185" description="Thaumatin-like protein" evidence="2">
    <location>
        <begin position="22"/>
        <end position="126"/>
    </location>
</feature>
<dbReference type="Pfam" id="PF00314">
    <property type="entry name" value="Thaumatin"/>
    <property type="match status" value="1"/>
</dbReference>
<evidence type="ECO:0000313" key="4">
    <source>
        <dbReference type="Proteomes" id="UP001151287"/>
    </source>
</evidence>
<dbReference type="InterPro" id="IPR037176">
    <property type="entry name" value="Osmotin/thaumatin-like_sf"/>
</dbReference>
<dbReference type="PIRSF" id="PIRSF002703">
    <property type="entry name" value="Thaumatin"/>
    <property type="match status" value="1"/>
</dbReference>
<gene>
    <name evidence="3" type="ORF">LUZ63_014198</name>
</gene>
<dbReference type="AlphaFoldDB" id="A0A9Q0HLD9"/>
<accession>A0A9Q0HLD9</accession>
<feature type="signal peptide" evidence="2">
    <location>
        <begin position="1"/>
        <end position="21"/>
    </location>
</feature>
<dbReference type="PANTHER" id="PTHR31048">
    <property type="entry name" value="OS03G0233200 PROTEIN"/>
    <property type="match status" value="1"/>
</dbReference>
<evidence type="ECO:0000256" key="1">
    <source>
        <dbReference type="PIRSR" id="PIRSR002703-1"/>
    </source>
</evidence>
<feature type="disulfide bond" evidence="1">
    <location>
        <begin position="86"/>
        <end position="91"/>
    </location>
</feature>
<evidence type="ECO:0000256" key="2">
    <source>
        <dbReference type="SAM" id="SignalP"/>
    </source>
</evidence>
<dbReference type="EMBL" id="JAMQYH010000004">
    <property type="protein sequence ID" value="KAJ1690043.1"/>
    <property type="molecule type" value="Genomic_DNA"/>
</dbReference>
<dbReference type="PRINTS" id="PR00347">
    <property type="entry name" value="THAUMATIN"/>
</dbReference>
<dbReference type="Proteomes" id="UP001151287">
    <property type="component" value="Unassembled WGS sequence"/>
</dbReference>
<protein>
    <recommendedName>
        <fullName evidence="5">Thaumatin-like protein</fullName>
    </recommendedName>
</protein>
<reference evidence="3" key="1">
    <citation type="journal article" date="2022" name="Cell">
        <title>Repeat-based holocentromeres influence genome architecture and karyotype evolution.</title>
        <authorList>
            <person name="Hofstatter P.G."/>
            <person name="Thangavel G."/>
            <person name="Lux T."/>
            <person name="Neumann P."/>
            <person name="Vondrak T."/>
            <person name="Novak P."/>
            <person name="Zhang M."/>
            <person name="Costa L."/>
            <person name="Castellani M."/>
            <person name="Scott A."/>
            <person name="Toegelov H."/>
            <person name="Fuchs J."/>
            <person name="Mata-Sucre Y."/>
            <person name="Dias Y."/>
            <person name="Vanzela A.L.L."/>
            <person name="Huettel B."/>
            <person name="Almeida C.C.S."/>
            <person name="Simkova H."/>
            <person name="Souza G."/>
            <person name="Pedrosa-Harand A."/>
            <person name="Macas J."/>
            <person name="Mayer K.F.X."/>
            <person name="Houben A."/>
            <person name="Marques A."/>
        </authorList>
    </citation>
    <scope>NUCLEOTIDE SEQUENCE</scope>
    <source>
        <strain evidence="3">RhyBre1mFocal</strain>
    </source>
</reference>
<name>A0A9Q0HLD9_9POAL</name>
<sequence length="126" mass="13278">MASSALLPLLLSSFLFALANAATFTVTNKCSYTIWAAASPGGGRQLNSGETWNLDIPAGTVGARIWGRTGCSFDGNGNGRCDTGDCGKLECSGYGSPPNTLAEYALNQFGNMDFYDISLVDGFNHY</sequence>
<proteinExistence type="predicted"/>
<dbReference type="InterPro" id="IPR001938">
    <property type="entry name" value="Thaumatin"/>
</dbReference>
<dbReference type="OrthoDB" id="622371at2759"/>
<dbReference type="SMART" id="SM00205">
    <property type="entry name" value="THN"/>
    <property type="match status" value="1"/>
</dbReference>
<evidence type="ECO:0000313" key="3">
    <source>
        <dbReference type="EMBL" id="KAJ1690043.1"/>
    </source>
</evidence>
<keyword evidence="2" id="KW-0732">Signal</keyword>
<comment type="caution">
    <text evidence="3">The sequence shown here is derived from an EMBL/GenBank/DDBJ whole genome shotgun (WGS) entry which is preliminary data.</text>
</comment>
<dbReference type="SUPFAM" id="SSF49870">
    <property type="entry name" value="Osmotin, thaumatin-like protein"/>
    <property type="match status" value="1"/>
</dbReference>
<keyword evidence="4" id="KW-1185">Reference proteome</keyword>
<evidence type="ECO:0008006" key="5">
    <source>
        <dbReference type="Google" id="ProtNLM"/>
    </source>
</evidence>
<organism evidence="3 4">
    <name type="scientific">Rhynchospora breviuscula</name>
    <dbReference type="NCBI Taxonomy" id="2022672"/>
    <lineage>
        <taxon>Eukaryota</taxon>
        <taxon>Viridiplantae</taxon>
        <taxon>Streptophyta</taxon>
        <taxon>Embryophyta</taxon>
        <taxon>Tracheophyta</taxon>
        <taxon>Spermatophyta</taxon>
        <taxon>Magnoliopsida</taxon>
        <taxon>Liliopsida</taxon>
        <taxon>Poales</taxon>
        <taxon>Cyperaceae</taxon>
        <taxon>Cyperoideae</taxon>
        <taxon>Rhynchosporeae</taxon>
        <taxon>Rhynchospora</taxon>
    </lineage>
</organism>
<keyword evidence="1" id="KW-1015">Disulfide bond</keyword>
<dbReference type="Gene3D" id="2.60.110.10">
    <property type="entry name" value="Thaumatin"/>
    <property type="match status" value="1"/>
</dbReference>
<feature type="disulfide bond" evidence="1">
    <location>
        <begin position="71"/>
        <end position="81"/>
    </location>
</feature>